<proteinExistence type="predicted"/>
<feature type="compositionally biased region" description="Polar residues" evidence="1">
    <location>
        <begin position="1"/>
        <end position="15"/>
    </location>
</feature>
<comment type="caution">
    <text evidence="2">The sequence shown here is derived from an EMBL/GenBank/DDBJ whole genome shotgun (WGS) entry which is preliminary data.</text>
</comment>
<dbReference type="GO" id="GO:0046982">
    <property type="term" value="F:protein heterodimerization activity"/>
    <property type="evidence" value="ECO:0007669"/>
    <property type="project" value="InterPro"/>
</dbReference>
<dbReference type="InterPro" id="IPR009072">
    <property type="entry name" value="Histone-fold"/>
</dbReference>
<accession>A0A9W7DS16</accession>
<keyword evidence="3" id="KW-1185">Reference proteome</keyword>
<protein>
    <submittedName>
        <fullName evidence="2">Uncharacterized protein</fullName>
    </submittedName>
</protein>
<dbReference type="AlphaFoldDB" id="A0A9W7DS16"/>
<dbReference type="Proteomes" id="UP001165122">
    <property type="component" value="Unassembled WGS sequence"/>
</dbReference>
<evidence type="ECO:0000256" key="1">
    <source>
        <dbReference type="SAM" id="MobiDB-lite"/>
    </source>
</evidence>
<reference evidence="3" key="1">
    <citation type="journal article" date="2023" name="Commun. Biol.">
        <title>Genome analysis of Parmales, the sister group of diatoms, reveals the evolutionary specialization of diatoms from phago-mixotrophs to photoautotrophs.</title>
        <authorList>
            <person name="Ban H."/>
            <person name="Sato S."/>
            <person name="Yoshikawa S."/>
            <person name="Yamada K."/>
            <person name="Nakamura Y."/>
            <person name="Ichinomiya M."/>
            <person name="Sato N."/>
            <person name="Blanc-Mathieu R."/>
            <person name="Endo H."/>
            <person name="Kuwata A."/>
            <person name="Ogata H."/>
        </authorList>
    </citation>
    <scope>NUCLEOTIDE SEQUENCE [LARGE SCALE GENOMIC DNA]</scope>
    <source>
        <strain evidence="3">NIES 3700</strain>
    </source>
</reference>
<dbReference type="Gene3D" id="1.10.20.10">
    <property type="entry name" value="Histone, subunit A"/>
    <property type="match status" value="1"/>
</dbReference>
<evidence type="ECO:0000313" key="2">
    <source>
        <dbReference type="EMBL" id="GMH48643.1"/>
    </source>
</evidence>
<gene>
    <name evidence="2" type="ORF">TrLO_g3481</name>
</gene>
<organism evidence="2 3">
    <name type="scientific">Triparma laevis f. longispina</name>
    <dbReference type="NCBI Taxonomy" id="1714387"/>
    <lineage>
        <taxon>Eukaryota</taxon>
        <taxon>Sar</taxon>
        <taxon>Stramenopiles</taxon>
        <taxon>Ochrophyta</taxon>
        <taxon>Bolidophyceae</taxon>
        <taxon>Parmales</taxon>
        <taxon>Triparmaceae</taxon>
        <taxon>Triparma</taxon>
    </lineage>
</organism>
<evidence type="ECO:0000313" key="3">
    <source>
        <dbReference type="Proteomes" id="UP001165122"/>
    </source>
</evidence>
<feature type="region of interest" description="Disordered" evidence="1">
    <location>
        <begin position="1"/>
        <end position="42"/>
    </location>
</feature>
<sequence>MSQNQPNAQGDNNVSFYMPPASANNVAPITSSSLPPPPQIQQHFDPLQMQQQADLQAREQQETYVSNTHALAQQHSYIEYLKTSQTSPNLTPLQLSQISTKLTSLSSQTEPSKAAYDTEPKSKAEGMVGGLKGGKNVHAPILAPVIGLKLQTLLRSISPKHTLTASASSTILSLTDLFLDSLISDSILLSTHRHLGHYNSLQNMTIETSDISIVLKEKWGIRIEGMGNQGRGNMDERVGEEEGRRIFEKGGIWEGGGKGKRKR</sequence>
<dbReference type="EMBL" id="BRXW01000368">
    <property type="protein sequence ID" value="GMH48643.1"/>
    <property type="molecule type" value="Genomic_DNA"/>
</dbReference>
<name>A0A9W7DS16_9STRA</name>